<sequence>MNREEIPNDLILEILSRLPSKSIGRFRCVSKLWRSMLHKPYFIKLFLTRSSTRPRLLIGVRQRLGCSFFSAPQPQNHYGKSSSLVVAADFHMKCSKDVSLVMCRYASGLLYFPTMPISYMDKDGAGIICNPTTRQFASLPRLRLLPKLDYGLSGALLGFDPIGGQFKVLSMNNWVDKKVARYILTLGSEEEGWRKIECPFNDVDLNGGVCINGILYYIAYDPEDRLYLIVCFDVRFEKFKFLTLIGGIYEDVEKQEWLKYAYTLRFDNKVVKDYGNLSVVGVTASGEIVLSKYYAYTPFYVLYFNPERNSVLSVEIQGVGEYHDWIAPPAVCAFVDHVEDLQFNIMKATSINPTQQKNRARSTSISSREDHQVRAVTQLGQDRRTFESINNFDALSLLEDD</sequence>
<dbReference type="InterPro" id="IPR013187">
    <property type="entry name" value="F-box-assoc_dom_typ3"/>
</dbReference>
<evidence type="ECO:0000313" key="2">
    <source>
        <dbReference type="Proteomes" id="UP000694864"/>
    </source>
</evidence>
<feature type="domain" description="F-box" evidence="1">
    <location>
        <begin position="1"/>
        <end position="45"/>
    </location>
</feature>
<name>A0ABM0X4P1_CAMSA</name>
<reference evidence="3" key="2">
    <citation type="submission" date="2025-08" db="UniProtKB">
        <authorList>
            <consortium name="RefSeq"/>
        </authorList>
    </citation>
    <scope>IDENTIFICATION</scope>
    <source>
        <tissue evidence="3">Leaf</tissue>
    </source>
</reference>
<dbReference type="Pfam" id="PF00646">
    <property type="entry name" value="F-box"/>
    <property type="match status" value="1"/>
</dbReference>
<dbReference type="Pfam" id="PF08268">
    <property type="entry name" value="FBA_3"/>
    <property type="match status" value="2"/>
</dbReference>
<accession>A0ABM0X4P1</accession>
<evidence type="ECO:0000313" key="3">
    <source>
        <dbReference type="RefSeq" id="XP_010480604.1"/>
    </source>
</evidence>
<dbReference type="PANTHER" id="PTHR31111:SF130">
    <property type="entry name" value="F-BOX ASSOCIATED UBIQUITINATION EFFECTOR FAMILY PROTEIN"/>
    <property type="match status" value="1"/>
</dbReference>
<gene>
    <name evidence="3" type="primary">LOC104759362</name>
</gene>
<organism evidence="2 3">
    <name type="scientific">Camelina sativa</name>
    <name type="common">False flax</name>
    <name type="synonym">Myagrum sativum</name>
    <dbReference type="NCBI Taxonomy" id="90675"/>
    <lineage>
        <taxon>Eukaryota</taxon>
        <taxon>Viridiplantae</taxon>
        <taxon>Streptophyta</taxon>
        <taxon>Embryophyta</taxon>
        <taxon>Tracheophyta</taxon>
        <taxon>Spermatophyta</taxon>
        <taxon>Magnoliopsida</taxon>
        <taxon>eudicotyledons</taxon>
        <taxon>Gunneridae</taxon>
        <taxon>Pentapetalae</taxon>
        <taxon>rosids</taxon>
        <taxon>malvids</taxon>
        <taxon>Brassicales</taxon>
        <taxon>Brassicaceae</taxon>
        <taxon>Camelineae</taxon>
        <taxon>Camelina</taxon>
    </lineage>
</organism>
<reference evidence="2" key="1">
    <citation type="journal article" date="2014" name="Nat. Commun.">
        <title>The emerging biofuel crop Camelina sativa retains a highly undifferentiated hexaploid genome structure.</title>
        <authorList>
            <person name="Kagale S."/>
            <person name="Koh C."/>
            <person name="Nixon J."/>
            <person name="Bollina V."/>
            <person name="Clarke W.E."/>
            <person name="Tuteja R."/>
            <person name="Spillane C."/>
            <person name="Robinson S.J."/>
            <person name="Links M.G."/>
            <person name="Clarke C."/>
            <person name="Higgins E.E."/>
            <person name="Huebert T."/>
            <person name="Sharpe A.G."/>
            <person name="Parkin I.A."/>
        </authorList>
    </citation>
    <scope>NUCLEOTIDE SEQUENCE [LARGE SCALE GENOMIC DNA]</scope>
    <source>
        <strain evidence="2">cv. DH55</strain>
    </source>
</reference>
<proteinExistence type="predicted"/>
<dbReference type="InterPro" id="IPR036047">
    <property type="entry name" value="F-box-like_dom_sf"/>
</dbReference>
<dbReference type="PROSITE" id="PS50181">
    <property type="entry name" value="FBOX"/>
    <property type="match status" value="1"/>
</dbReference>
<dbReference type="CDD" id="cd22157">
    <property type="entry name" value="F-box_AtFBW1-like"/>
    <property type="match status" value="1"/>
</dbReference>
<dbReference type="InterPro" id="IPR017451">
    <property type="entry name" value="F-box-assoc_interact_dom"/>
</dbReference>
<keyword evidence="2" id="KW-1185">Reference proteome</keyword>
<protein>
    <submittedName>
        <fullName evidence="3">F-box protein At1g31090</fullName>
    </submittedName>
</protein>
<dbReference type="SMART" id="SM00256">
    <property type="entry name" value="FBOX"/>
    <property type="match status" value="1"/>
</dbReference>
<dbReference type="Gene3D" id="1.20.1280.50">
    <property type="match status" value="1"/>
</dbReference>
<dbReference type="SUPFAM" id="SSF81383">
    <property type="entry name" value="F-box domain"/>
    <property type="match status" value="1"/>
</dbReference>
<dbReference type="NCBIfam" id="TIGR01640">
    <property type="entry name" value="F_box_assoc_1"/>
    <property type="match status" value="1"/>
</dbReference>
<dbReference type="InterPro" id="IPR001810">
    <property type="entry name" value="F-box_dom"/>
</dbReference>
<dbReference type="RefSeq" id="XP_010480604.1">
    <property type="nucleotide sequence ID" value="XM_010482302.1"/>
</dbReference>
<dbReference type="GeneID" id="104759362"/>
<dbReference type="Proteomes" id="UP000694864">
    <property type="component" value="Chromosome 17"/>
</dbReference>
<evidence type="ECO:0000259" key="1">
    <source>
        <dbReference type="PROSITE" id="PS50181"/>
    </source>
</evidence>
<dbReference type="PANTHER" id="PTHR31111">
    <property type="entry name" value="BNAA05G37150D PROTEIN-RELATED"/>
    <property type="match status" value="1"/>
</dbReference>